<proteinExistence type="predicted"/>
<name>A0AAD4IZG6_PERFH</name>
<keyword evidence="1" id="KW-0472">Membrane</keyword>
<evidence type="ECO:0000313" key="2">
    <source>
        <dbReference type="EMBL" id="KAH6824287.1"/>
    </source>
</evidence>
<gene>
    <name evidence="2" type="ORF">C2S53_011784</name>
</gene>
<feature type="transmembrane region" description="Helical" evidence="1">
    <location>
        <begin position="354"/>
        <end position="382"/>
    </location>
</feature>
<keyword evidence="1" id="KW-0812">Transmembrane</keyword>
<feature type="transmembrane region" description="Helical" evidence="1">
    <location>
        <begin position="20"/>
        <end position="41"/>
    </location>
</feature>
<dbReference type="Proteomes" id="UP001190926">
    <property type="component" value="Unassembled WGS sequence"/>
</dbReference>
<feature type="transmembrane region" description="Helical" evidence="1">
    <location>
        <begin position="115"/>
        <end position="138"/>
    </location>
</feature>
<feature type="transmembrane region" description="Helical" evidence="1">
    <location>
        <begin position="280"/>
        <end position="299"/>
    </location>
</feature>
<comment type="caution">
    <text evidence="2">The sequence shown here is derived from an EMBL/GenBank/DDBJ whole genome shotgun (WGS) entry which is preliminary data.</text>
</comment>
<feature type="transmembrane region" description="Helical" evidence="1">
    <location>
        <begin position="237"/>
        <end position="260"/>
    </location>
</feature>
<dbReference type="AlphaFoldDB" id="A0AAD4IZG6"/>
<organism evidence="2 3">
    <name type="scientific">Perilla frutescens var. hirtella</name>
    <name type="common">Perilla citriodora</name>
    <name type="synonym">Perilla setoyensis</name>
    <dbReference type="NCBI Taxonomy" id="608512"/>
    <lineage>
        <taxon>Eukaryota</taxon>
        <taxon>Viridiplantae</taxon>
        <taxon>Streptophyta</taxon>
        <taxon>Embryophyta</taxon>
        <taxon>Tracheophyta</taxon>
        <taxon>Spermatophyta</taxon>
        <taxon>Magnoliopsida</taxon>
        <taxon>eudicotyledons</taxon>
        <taxon>Gunneridae</taxon>
        <taxon>Pentapetalae</taxon>
        <taxon>asterids</taxon>
        <taxon>lamiids</taxon>
        <taxon>Lamiales</taxon>
        <taxon>Lamiaceae</taxon>
        <taxon>Nepetoideae</taxon>
        <taxon>Elsholtzieae</taxon>
        <taxon>Perilla</taxon>
    </lineage>
</organism>
<protein>
    <submittedName>
        <fullName evidence="2">Uncharacterized protein</fullName>
    </submittedName>
</protein>
<evidence type="ECO:0000256" key="1">
    <source>
        <dbReference type="SAM" id="Phobius"/>
    </source>
</evidence>
<dbReference type="PANTHER" id="PTHR35307">
    <property type="entry name" value="PROTEIN, PUTATIVE-RELATED"/>
    <property type="match status" value="1"/>
</dbReference>
<sequence length="730" mass="81914">MDYDFDSAVQKQLDEAMPWVGLYIAAANAVCTLAIAADAINGFRQKKLWFPCKCTSLNAASLTVLAVAMKLPMDLNTVMIKSQTDAIAKFASISFLSTTVSNFMPSLGSMNDKEVLANVVGLGILVITIIGNVGIQIVELQHFLKRGNVIGDIMFPSILMLVSLTTFISLAVTVPTTKRGLKSMIEEKQKAALEEEEVMLCGEPHYNLKIDDQRRHMMKYWVMAESGNPQFVMSRSVVCTASSMICWFSYIIIILVHILYGTKAIAPGESPYGIYTKWIVNIQSIGMFITVSVAMLRWLTAVMFRCSATSSNCFKKEVNMEDYWIQTLNEWRDSFSGVQIEVNRWWKYVLDVKWCVLTFCIGLQIFVVLVSKILVFFSAMIVSPFQFCFSHIKKLGRHASGSDTSTDFDLSRYVLLLDGEAELPIGFVKSMCRKADNMIQTGRKKQPSSLVSLLQKSINFNGVGQFNNRQIPSLLFQDPPDCWTMQVVTLTSIAIALPNIELHQRKQLLSSVTEGLSLAKIVEKTLYTRAQPKNIGKVASVTWAELLLYSKWLGIDLTRAFLSCKNSKEVIQELANKAEGIVMEFKREVRDPIVEENPINWPVKVVAANSMYRICQSILVSSSIEETTEEMLDRLTVMIADILAACLSNLPYAITKMCHQNSIEKRENSVHEAFLLLGKTEKVVELVRQQQRPFLDHDRCVVLQHDGVALAPTLDDEGSSEKHLDIIVDC</sequence>
<keyword evidence="3" id="KW-1185">Reference proteome</keyword>
<accession>A0AAD4IZG6</accession>
<dbReference type="PANTHER" id="PTHR35307:SF3">
    <property type="entry name" value="DUF4220 DOMAIN-CONTAINING PROTEIN"/>
    <property type="match status" value="1"/>
</dbReference>
<dbReference type="EMBL" id="SDAM02000368">
    <property type="protein sequence ID" value="KAH6824287.1"/>
    <property type="molecule type" value="Genomic_DNA"/>
</dbReference>
<reference evidence="2 3" key="1">
    <citation type="journal article" date="2021" name="Nat. Commun.">
        <title>Incipient diploidization of the medicinal plant Perilla within 10,000 years.</title>
        <authorList>
            <person name="Zhang Y."/>
            <person name="Shen Q."/>
            <person name="Leng L."/>
            <person name="Zhang D."/>
            <person name="Chen S."/>
            <person name="Shi Y."/>
            <person name="Ning Z."/>
            <person name="Chen S."/>
        </authorList>
    </citation>
    <scope>NUCLEOTIDE SEQUENCE [LARGE SCALE GENOMIC DNA]</scope>
    <source>
        <strain evidence="3">cv. PC099</strain>
    </source>
</reference>
<feature type="transmembrane region" description="Helical" evidence="1">
    <location>
        <begin position="153"/>
        <end position="174"/>
    </location>
</feature>
<evidence type="ECO:0000313" key="3">
    <source>
        <dbReference type="Proteomes" id="UP001190926"/>
    </source>
</evidence>
<keyword evidence="1" id="KW-1133">Transmembrane helix</keyword>